<reference evidence="3" key="1">
    <citation type="submission" date="2016-07" db="EMBL/GenBank/DDBJ databases">
        <authorList>
            <person name="Florea S."/>
            <person name="Webb J.S."/>
            <person name="Jaromczyk J."/>
            <person name="Schardl C.L."/>
        </authorList>
    </citation>
    <scope>NUCLEOTIDE SEQUENCE [LARGE SCALE GENOMIC DNA]</scope>
    <source>
        <strain evidence="3">1YdBTEX2</strain>
    </source>
</reference>
<dbReference type="EMBL" id="LT599584">
    <property type="protein sequence ID" value="SBW84540.1"/>
    <property type="molecule type" value="Genomic_DNA"/>
</dbReference>
<name>A0A1D3K8A5_PSEVE</name>
<accession>A0A1D3K8A5</accession>
<evidence type="ECO:0000313" key="3">
    <source>
        <dbReference type="Proteomes" id="UP000245431"/>
    </source>
</evidence>
<feature type="region of interest" description="Disordered" evidence="1">
    <location>
        <begin position="1"/>
        <end position="46"/>
    </location>
</feature>
<protein>
    <submittedName>
        <fullName evidence="2">Uncharacterized protein</fullName>
    </submittedName>
</protein>
<sequence length="46" mass="4850">MANTMRKNTDAGTRGGASRSSDEASVMEVERRGGVIRPTSVANLRG</sequence>
<dbReference type="AlphaFoldDB" id="A0A1D3K8A5"/>
<evidence type="ECO:0000313" key="2">
    <source>
        <dbReference type="EMBL" id="SBW84540.1"/>
    </source>
</evidence>
<dbReference type="Proteomes" id="UP000245431">
    <property type="component" value="Chromosome PVE_r2"/>
</dbReference>
<gene>
    <name evidence="2" type="ORF">PVE_R2G0514</name>
</gene>
<proteinExistence type="predicted"/>
<evidence type="ECO:0000256" key="1">
    <source>
        <dbReference type="SAM" id="MobiDB-lite"/>
    </source>
</evidence>
<organism evidence="2 3">
    <name type="scientific">Pseudomonas veronii 1YdBTEX2</name>
    <dbReference type="NCBI Taxonomy" id="1295141"/>
    <lineage>
        <taxon>Bacteria</taxon>
        <taxon>Pseudomonadati</taxon>
        <taxon>Pseudomonadota</taxon>
        <taxon>Gammaproteobacteria</taxon>
        <taxon>Pseudomonadales</taxon>
        <taxon>Pseudomonadaceae</taxon>
        <taxon>Pseudomonas</taxon>
    </lineage>
</organism>